<dbReference type="InterPro" id="IPR000276">
    <property type="entry name" value="GPCR_Rhodpsn"/>
</dbReference>
<dbReference type="Proteomes" id="UP000694888">
    <property type="component" value="Unplaced"/>
</dbReference>
<keyword evidence="6 9" id="KW-0472">Membrane</keyword>
<keyword evidence="4 9" id="KW-1133">Transmembrane helix</keyword>
<dbReference type="PROSITE" id="PS50262">
    <property type="entry name" value="G_PROTEIN_RECEP_F1_2"/>
    <property type="match status" value="1"/>
</dbReference>
<evidence type="ECO:0000256" key="9">
    <source>
        <dbReference type="SAM" id="Phobius"/>
    </source>
</evidence>
<evidence type="ECO:0000256" key="3">
    <source>
        <dbReference type="ARBA" id="ARBA00022692"/>
    </source>
</evidence>
<sequence length="362" mass="40782">MKANSSLPQLTSGVFMSQEEFLLIFDILMYYVRPPIIVLGLITNSLNILVFYKMGLKDSVNISFFALSLSDGLFILLAALGAVCIVLQLAYQGLVGNLRWDMSLYDINSYIFWYAVTFYDTSMSITVFIAVVRCCCVAIPLKFKGVFTRSRTVVCIVGITVSTVLTRLPTLITQEIVAQYDAINNRTVYRLRYTADRPQAIELNDIMNRTVLYWVAMVTMSICVVVLETNLRSASKFRRSCELQTQDKQATPSDNKPAPQSNRDARVVKMVILVTSLYLVLALPFMLYSLSRRLVPGLDLSGRYMRFFAVITTLGGAFTYLNSSLNAFVYYHTSSGYKKIALSSFRAVLCAMLKAFLEQENI</sequence>
<accession>A0ABM0K654</accession>
<reference evidence="12" key="1">
    <citation type="submission" date="2025-08" db="UniProtKB">
        <authorList>
            <consortium name="RefSeq"/>
        </authorList>
    </citation>
    <scope>IDENTIFICATION</scope>
</reference>
<protein>
    <submittedName>
        <fullName evidence="12">Uncharacterized protein LOC101846609</fullName>
    </submittedName>
</protein>
<keyword evidence="11" id="KW-1185">Reference proteome</keyword>
<keyword evidence="5" id="KW-0297">G-protein coupled receptor</keyword>
<evidence type="ECO:0000313" key="11">
    <source>
        <dbReference type="Proteomes" id="UP000694888"/>
    </source>
</evidence>
<dbReference type="PRINTS" id="PR00237">
    <property type="entry name" value="GPCRRHODOPSN"/>
</dbReference>
<evidence type="ECO:0000256" key="8">
    <source>
        <dbReference type="ARBA" id="ARBA00023224"/>
    </source>
</evidence>
<comment type="subcellular location">
    <subcellularLocation>
        <location evidence="1">Cell membrane</location>
        <topology evidence="1">Multi-pass membrane protein</topology>
    </subcellularLocation>
</comment>
<keyword evidence="7" id="KW-0675">Receptor</keyword>
<evidence type="ECO:0000313" key="12">
    <source>
        <dbReference type="RefSeq" id="XP_005109642.1"/>
    </source>
</evidence>
<feature type="transmembrane region" description="Helical" evidence="9">
    <location>
        <begin position="30"/>
        <end position="52"/>
    </location>
</feature>
<feature type="transmembrane region" description="Helical" evidence="9">
    <location>
        <begin position="153"/>
        <end position="172"/>
    </location>
</feature>
<gene>
    <name evidence="12" type="primary">LOC101846609</name>
</gene>
<evidence type="ECO:0000256" key="7">
    <source>
        <dbReference type="ARBA" id="ARBA00023170"/>
    </source>
</evidence>
<organism evidence="11 12">
    <name type="scientific">Aplysia californica</name>
    <name type="common">California sea hare</name>
    <dbReference type="NCBI Taxonomy" id="6500"/>
    <lineage>
        <taxon>Eukaryota</taxon>
        <taxon>Metazoa</taxon>
        <taxon>Spiralia</taxon>
        <taxon>Lophotrochozoa</taxon>
        <taxon>Mollusca</taxon>
        <taxon>Gastropoda</taxon>
        <taxon>Heterobranchia</taxon>
        <taxon>Euthyneura</taxon>
        <taxon>Tectipleura</taxon>
        <taxon>Aplysiida</taxon>
        <taxon>Aplysioidea</taxon>
        <taxon>Aplysiidae</taxon>
        <taxon>Aplysia</taxon>
    </lineage>
</organism>
<keyword evidence="8" id="KW-0807">Transducer</keyword>
<dbReference type="InterPro" id="IPR017452">
    <property type="entry name" value="GPCR_Rhodpsn_7TM"/>
</dbReference>
<dbReference type="PANTHER" id="PTHR24230">
    <property type="entry name" value="G-PROTEIN COUPLED RECEPTOR"/>
    <property type="match status" value="1"/>
</dbReference>
<evidence type="ECO:0000256" key="2">
    <source>
        <dbReference type="ARBA" id="ARBA00022475"/>
    </source>
</evidence>
<evidence type="ECO:0000256" key="5">
    <source>
        <dbReference type="ARBA" id="ARBA00023040"/>
    </source>
</evidence>
<feature type="transmembrane region" description="Helical" evidence="9">
    <location>
        <begin position="211"/>
        <end position="231"/>
    </location>
</feature>
<dbReference type="RefSeq" id="XP_005109642.1">
    <property type="nucleotide sequence ID" value="XM_005109585.1"/>
</dbReference>
<evidence type="ECO:0000259" key="10">
    <source>
        <dbReference type="PROSITE" id="PS50262"/>
    </source>
</evidence>
<dbReference type="SUPFAM" id="SSF81321">
    <property type="entry name" value="Family A G protein-coupled receptor-like"/>
    <property type="match status" value="1"/>
</dbReference>
<feature type="domain" description="G-protein coupled receptors family 1 profile" evidence="10">
    <location>
        <begin position="43"/>
        <end position="330"/>
    </location>
</feature>
<dbReference type="Pfam" id="PF00001">
    <property type="entry name" value="7tm_1"/>
    <property type="match status" value="1"/>
</dbReference>
<evidence type="ECO:0000256" key="4">
    <source>
        <dbReference type="ARBA" id="ARBA00022989"/>
    </source>
</evidence>
<keyword evidence="2" id="KW-1003">Cell membrane</keyword>
<proteinExistence type="predicted"/>
<feature type="transmembrane region" description="Helical" evidence="9">
    <location>
        <begin position="111"/>
        <end position="141"/>
    </location>
</feature>
<evidence type="ECO:0000256" key="1">
    <source>
        <dbReference type="ARBA" id="ARBA00004651"/>
    </source>
</evidence>
<dbReference type="Gene3D" id="1.20.1070.10">
    <property type="entry name" value="Rhodopsin 7-helix transmembrane proteins"/>
    <property type="match status" value="1"/>
</dbReference>
<keyword evidence="3 9" id="KW-0812">Transmembrane</keyword>
<dbReference type="GeneID" id="101846609"/>
<feature type="transmembrane region" description="Helical" evidence="9">
    <location>
        <begin position="267"/>
        <end position="287"/>
    </location>
</feature>
<name>A0ABM0K654_APLCA</name>
<evidence type="ECO:0000256" key="6">
    <source>
        <dbReference type="ARBA" id="ARBA00023136"/>
    </source>
</evidence>
<feature type="transmembrane region" description="Helical" evidence="9">
    <location>
        <begin position="64"/>
        <end position="91"/>
    </location>
</feature>
<feature type="transmembrane region" description="Helical" evidence="9">
    <location>
        <begin position="307"/>
        <end position="328"/>
    </location>
</feature>